<dbReference type="InterPro" id="IPR036388">
    <property type="entry name" value="WH-like_DNA-bd_sf"/>
</dbReference>
<dbReference type="RefSeq" id="WP_154828098.1">
    <property type="nucleotide sequence ID" value="NZ_BAAAQH010000004.1"/>
</dbReference>
<dbReference type="InterPro" id="IPR036390">
    <property type="entry name" value="WH_DNA-bd_sf"/>
</dbReference>
<dbReference type="PROSITE" id="PS51118">
    <property type="entry name" value="HTH_HXLR"/>
    <property type="match status" value="2"/>
</dbReference>
<evidence type="ECO:0000259" key="4">
    <source>
        <dbReference type="PROSITE" id="PS51118"/>
    </source>
</evidence>
<keyword evidence="2" id="KW-0238">DNA-binding</keyword>
<keyword evidence="6" id="KW-1185">Reference proteome</keyword>
<dbReference type="PANTHER" id="PTHR33204">
    <property type="entry name" value="TRANSCRIPTIONAL REGULATOR, MARR FAMILY"/>
    <property type="match status" value="1"/>
</dbReference>
<name>A0ABY1MX11_9ACTN</name>
<evidence type="ECO:0000256" key="1">
    <source>
        <dbReference type="ARBA" id="ARBA00023015"/>
    </source>
</evidence>
<dbReference type="SUPFAM" id="SSF46785">
    <property type="entry name" value="Winged helix' DNA-binding domain"/>
    <property type="match status" value="2"/>
</dbReference>
<reference evidence="5 6" key="1">
    <citation type="submission" date="2017-05" db="EMBL/GenBank/DDBJ databases">
        <authorList>
            <person name="Varghese N."/>
            <person name="Submissions S."/>
        </authorList>
    </citation>
    <scope>NUCLEOTIDE SEQUENCE [LARGE SCALE GENOMIC DNA]</scope>
    <source>
        <strain evidence="5 6">DSM 45139</strain>
    </source>
</reference>
<evidence type="ECO:0000256" key="3">
    <source>
        <dbReference type="ARBA" id="ARBA00023163"/>
    </source>
</evidence>
<accession>A0ABY1MX11</accession>
<organism evidence="5 6">
    <name type="scientific">Dietzia kunjamensis subsp. schimae</name>
    <dbReference type="NCBI Taxonomy" id="498198"/>
    <lineage>
        <taxon>Bacteria</taxon>
        <taxon>Bacillati</taxon>
        <taxon>Actinomycetota</taxon>
        <taxon>Actinomycetes</taxon>
        <taxon>Mycobacteriales</taxon>
        <taxon>Dietziaceae</taxon>
        <taxon>Dietzia</taxon>
    </lineage>
</organism>
<feature type="domain" description="HTH hxlR-type" evidence="4">
    <location>
        <begin position="13"/>
        <end position="111"/>
    </location>
</feature>
<comment type="caution">
    <text evidence="5">The sequence shown here is derived from an EMBL/GenBank/DDBJ whole genome shotgun (WGS) entry which is preliminary data.</text>
</comment>
<dbReference type="Proteomes" id="UP000315460">
    <property type="component" value="Unassembled WGS sequence"/>
</dbReference>
<proteinExistence type="predicted"/>
<keyword evidence="1" id="KW-0805">Transcription regulation</keyword>
<dbReference type="EMBL" id="FXTG01000001">
    <property type="protein sequence ID" value="SMO41979.1"/>
    <property type="molecule type" value="Genomic_DNA"/>
</dbReference>
<keyword evidence="3" id="KW-0804">Transcription</keyword>
<sequence length="311" mass="33766">MAVPTAHDQAVAVPALGRALVIVGDSWGLRIVRAIFVGHRTFGALRQALGISDAVLSRRLAALVADGVLTHPDAGPDRAPREYRLTEAGKDLWRVMVAIRSWDQSWAGPAHPDAEIELLHRPCGQATHPVLGCGACGAIGLRARDITARPDPNLLRDVRATRSRRATRSDGPIDSSRVLGDHWASLVLACALMGDVHFQDFQDSLDISPATLTSRLKDFVDAGILTREAHREGGRRQVYRLTPAGRDFFPVSAMLNDWSRSWLNDDGHSGLLMTHRACGAELVPQFTCNCCNGVLQRTEVQFRGGNLVGAP</sequence>
<evidence type="ECO:0000256" key="2">
    <source>
        <dbReference type="ARBA" id="ARBA00023125"/>
    </source>
</evidence>
<dbReference type="CDD" id="cd00090">
    <property type="entry name" value="HTH_ARSR"/>
    <property type="match status" value="2"/>
</dbReference>
<evidence type="ECO:0000313" key="5">
    <source>
        <dbReference type="EMBL" id="SMO41979.1"/>
    </source>
</evidence>
<feature type="domain" description="HTH hxlR-type" evidence="4">
    <location>
        <begin position="169"/>
        <end position="267"/>
    </location>
</feature>
<gene>
    <name evidence="5" type="ORF">SAMN06265174_101516</name>
</gene>
<dbReference type="PANTHER" id="PTHR33204:SF18">
    <property type="entry name" value="TRANSCRIPTIONAL REGULATORY PROTEIN"/>
    <property type="match status" value="1"/>
</dbReference>
<dbReference type="InterPro" id="IPR002577">
    <property type="entry name" value="HTH_HxlR"/>
</dbReference>
<dbReference type="Pfam" id="PF01638">
    <property type="entry name" value="HxlR"/>
    <property type="match status" value="2"/>
</dbReference>
<evidence type="ECO:0000313" key="6">
    <source>
        <dbReference type="Proteomes" id="UP000315460"/>
    </source>
</evidence>
<protein>
    <submittedName>
        <fullName evidence="5">Transcriptional regulator, HxlR family</fullName>
    </submittedName>
</protein>
<dbReference type="Gene3D" id="1.10.10.10">
    <property type="entry name" value="Winged helix-like DNA-binding domain superfamily/Winged helix DNA-binding domain"/>
    <property type="match status" value="2"/>
</dbReference>
<dbReference type="InterPro" id="IPR011991">
    <property type="entry name" value="ArsR-like_HTH"/>
</dbReference>